<evidence type="ECO:0000256" key="3">
    <source>
        <dbReference type="ARBA" id="ARBA00022448"/>
    </source>
</evidence>
<evidence type="ECO:0000259" key="16">
    <source>
        <dbReference type="PROSITE" id="PS50846"/>
    </source>
</evidence>
<dbReference type="CDD" id="cd00371">
    <property type="entry name" value="HMA"/>
    <property type="match status" value="1"/>
</dbReference>
<dbReference type="SUPFAM" id="SSF81665">
    <property type="entry name" value="Calcium ATPase, transmembrane domain M"/>
    <property type="match status" value="1"/>
</dbReference>
<dbReference type="PANTHER" id="PTHR43520:SF5">
    <property type="entry name" value="CATION-TRANSPORTING P-TYPE ATPASE-RELATED"/>
    <property type="match status" value="1"/>
</dbReference>
<keyword evidence="5" id="KW-0597">Phosphoprotein</keyword>
<dbReference type="Gene3D" id="3.40.50.1000">
    <property type="entry name" value="HAD superfamily/HAD-like"/>
    <property type="match status" value="1"/>
</dbReference>
<evidence type="ECO:0000256" key="2">
    <source>
        <dbReference type="ARBA" id="ARBA00006024"/>
    </source>
</evidence>
<evidence type="ECO:0000256" key="8">
    <source>
        <dbReference type="ARBA" id="ARBA00022741"/>
    </source>
</evidence>
<dbReference type="GO" id="GO:0055070">
    <property type="term" value="P:copper ion homeostasis"/>
    <property type="evidence" value="ECO:0007669"/>
    <property type="project" value="TreeGrafter"/>
</dbReference>
<evidence type="ECO:0000256" key="13">
    <source>
        <dbReference type="ARBA" id="ARBA00023065"/>
    </source>
</evidence>
<dbReference type="Pfam" id="PF00403">
    <property type="entry name" value="HMA"/>
    <property type="match status" value="1"/>
</dbReference>
<dbReference type="NCBIfam" id="TIGR01525">
    <property type="entry name" value="ATPase-IB_hvy"/>
    <property type="match status" value="1"/>
</dbReference>
<dbReference type="SUPFAM" id="SSF56784">
    <property type="entry name" value="HAD-like"/>
    <property type="match status" value="1"/>
</dbReference>
<dbReference type="GO" id="GO:0043682">
    <property type="term" value="F:P-type divalent copper transporter activity"/>
    <property type="evidence" value="ECO:0007669"/>
    <property type="project" value="TreeGrafter"/>
</dbReference>
<dbReference type="AlphaFoldDB" id="A0A1M5PN84"/>
<keyword evidence="13" id="KW-0406">Ion transport</keyword>
<feature type="transmembrane region" description="Helical" evidence="15">
    <location>
        <begin position="680"/>
        <end position="696"/>
    </location>
</feature>
<dbReference type="SUPFAM" id="SSF81653">
    <property type="entry name" value="Calcium ATPase, transduction domain A"/>
    <property type="match status" value="1"/>
</dbReference>
<dbReference type="NCBIfam" id="TIGR01512">
    <property type="entry name" value="ATPase-IB2_Cd"/>
    <property type="match status" value="1"/>
</dbReference>
<feature type="transmembrane region" description="Helical" evidence="15">
    <location>
        <begin position="206"/>
        <end position="224"/>
    </location>
</feature>
<evidence type="ECO:0000256" key="1">
    <source>
        <dbReference type="ARBA" id="ARBA00004651"/>
    </source>
</evidence>
<dbReference type="GO" id="GO:0005886">
    <property type="term" value="C:plasma membrane"/>
    <property type="evidence" value="ECO:0007669"/>
    <property type="project" value="UniProtKB-SubCell"/>
</dbReference>
<organism evidence="17 18">
    <name type="scientific">Hydrocarboniphaga daqingensis</name>
    <dbReference type="NCBI Taxonomy" id="490188"/>
    <lineage>
        <taxon>Bacteria</taxon>
        <taxon>Pseudomonadati</taxon>
        <taxon>Pseudomonadota</taxon>
        <taxon>Gammaproteobacteria</taxon>
        <taxon>Nevskiales</taxon>
        <taxon>Nevskiaceae</taxon>
        <taxon>Hydrocarboniphaga</taxon>
    </lineage>
</organism>
<sequence length="740" mass="79048">MGDKLDWSAYDAAPLIDQVSHIGGSGGREMLLRVHGMHCSSCVGRIEQALASRCRRVQVNLGTGSVELGWDEAAARPSELMQAIADCGFRPEPIDDRPDIRIAQRERRQLLIRVGIAGVLGMQVMMLAATRYTESGTIEPAMELTMRYAQWAMSTPVLVYSGWPILRQALADVRARRFGMDVPISLALLLAYVASGVNLLLQRGHVYYDSVTMFVFLLLLARWFEGRGRALAQQRLRELAGAQPLTASRERGDGSVEQIDSKQLCHGDIVVVPPAVAVPADGRLLSHCAEVDESLLTGEADPAVRCAGEMVMAGSINAGSSALRVQVTAVCTATQLSHIQRLIHHAQQYRPQVQQRADRIARWITVTVLASAIAGAILWWPTGPDVAFEVMLAVLVVTCPCALSLATPAALAAAGSSLASSGVLLTRADALLQLPRVDTVCFDKTGTLTTGQMRCVSVQPADGYSADDCLDMAAALERDIQHPVATAFRDRQPMIKADRVETLAARGVRGWINNASMQLISSEPRDHQAGGLTWLDLIRDGRCIARFGLSHQLRPGARAGIEALRAEGLRPVILSGDSASAVATVAETLGITDYRAALKPGDKLALLRRLQTAGSRVWMIGDGINDAPTLAAADVSTSLVSGSALAQTHAALLLTTASLSALPEAYRIAQRTRRIIRQNLAWAALYNVAAIPLALAGSVTPWLAALGMGISSVVVVANALRLSVPSHRVTATTSPDLACA</sequence>
<keyword evidence="3" id="KW-0813">Transport</keyword>
<evidence type="ECO:0000256" key="4">
    <source>
        <dbReference type="ARBA" id="ARBA00022475"/>
    </source>
</evidence>
<evidence type="ECO:0000256" key="5">
    <source>
        <dbReference type="ARBA" id="ARBA00022553"/>
    </source>
</evidence>
<gene>
    <name evidence="17" type="ORF">SAMN04488068_2209</name>
</gene>
<keyword evidence="7 15" id="KW-0479">Metal-binding</keyword>
<keyword evidence="11" id="KW-1278">Translocase</keyword>
<dbReference type="InterPro" id="IPR023298">
    <property type="entry name" value="ATPase_P-typ_TM_dom_sf"/>
</dbReference>
<dbReference type="PROSITE" id="PS50846">
    <property type="entry name" value="HMA_2"/>
    <property type="match status" value="1"/>
</dbReference>
<dbReference type="Gene3D" id="2.70.150.10">
    <property type="entry name" value="Calcium-transporting ATPase, cytoplasmic transduction domain A"/>
    <property type="match status" value="1"/>
</dbReference>
<dbReference type="NCBIfam" id="TIGR01494">
    <property type="entry name" value="ATPase_P-type"/>
    <property type="match status" value="1"/>
</dbReference>
<evidence type="ECO:0000256" key="10">
    <source>
        <dbReference type="ARBA" id="ARBA00022842"/>
    </source>
</evidence>
<dbReference type="Pfam" id="PF00122">
    <property type="entry name" value="E1-E2_ATPase"/>
    <property type="match status" value="1"/>
</dbReference>
<accession>A0A1M5PN84</accession>
<dbReference type="PANTHER" id="PTHR43520">
    <property type="entry name" value="ATP7, ISOFORM B"/>
    <property type="match status" value="1"/>
</dbReference>
<dbReference type="InterPro" id="IPR036163">
    <property type="entry name" value="HMA_dom_sf"/>
</dbReference>
<dbReference type="InterPro" id="IPR059000">
    <property type="entry name" value="ATPase_P-type_domA"/>
</dbReference>
<keyword evidence="9 15" id="KW-0067">ATP-binding</keyword>
<reference evidence="17 18" key="1">
    <citation type="submission" date="2016-11" db="EMBL/GenBank/DDBJ databases">
        <authorList>
            <person name="Jaros S."/>
            <person name="Januszkiewicz K."/>
            <person name="Wedrychowicz H."/>
        </authorList>
    </citation>
    <scope>NUCLEOTIDE SEQUENCE [LARGE SCALE GENOMIC DNA]</scope>
    <source>
        <strain evidence="17 18">CGMCC 1.7049</strain>
    </source>
</reference>
<feature type="transmembrane region" description="Helical" evidence="15">
    <location>
        <begin position="386"/>
        <end position="411"/>
    </location>
</feature>
<dbReference type="NCBIfam" id="TIGR01511">
    <property type="entry name" value="ATPase-IB1_Cu"/>
    <property type="match status" value="1"/>
</dbReference>
<feature type="transmembrane region" description="Helical" evidence="15">
    <location>
        <begin position="702"/>
        <end position="720"/>
    </location>
</feature>
<evidence type="ECO:0000256" key="12">
    <source>
        <dbReference type="ARBA" id="ARBA00022989"/>
    </source>
</evidence>
<evidence type="ECO:0000256" key="7">
    <source>
        <dbReference type="ARBA" id="ARBA00022723"/>
    </source>
</evidence>
<dbReference type="InterPro" id="IPR023299">
    <property type="entry name" value="ATPase_P-typ_cyto_dom_N"/>
</dbReference>
<proteinExistence type="inferred from homology"/>
<evidence type="ECO:0000256" key="9">
    <source>
        <dbReference type="ARBA" id="ARBA00022840"/>
    </source>
</evidence>
<dbReference type="InterPro" id="IPR036412">
    <property type="entry name" value="HAD-like_sf"/>
</dbReference>
<dbReference type="Proteomes" id="UP000199758">
    <property type="component" value="Unassembled WGS sequence"/>
</dbReference>
<keyword evidence="4 15" id="KW-1003">Cell membrane</keyword>
<evidence type="ECO:0000256" key="11">
    <source>
        <dbReference type="ARBA" id="ARBA00022967"/>
    </source>
</evidence>
<dbReference type="InterPro" id="IPR008250">
    <property type="entry name" value="ATPase_P-typ_transduc_dom_A_sf"/>
</dbReference>
<keyword evidence="8 15" id="KW-0547">Nucleotide-binding</keyword>
<dbReference type="PRINTS" id="PR00119">
    <property type="entry name" value="CATATPASE"/>
</dbReference>
<comment type="similarity">
    <text evidence="2 15">Belongs to the cation transport ATPase (P-type) (TC 3.A.3) family. Type IB subfamily.</text>
</comment>
<dbReference type="InterPro" id="IPR018303">
    <property type="entry name" value="ATPase_P-typ_P_site"/>
</dbReference>
<name>A0A1M5PN84_9GAMM</name>
<feature type="transmembrane region" description="Helical" evidence="15">
    <location>
        <begin position="360"/>
        <end position="380"/>
    </location>
</feature>
<comment type="subcellular location">
    <subcellularLocation>
        <location evidence="1">Cell membrane</location>
        <topology evidence="1">Multi-pass membrane protein</topology>
    </subcellularLocation>
</comment>
<dbReference type="Gene3D" id="3.40.1110.10">
    <property type="entry name" value="Calcium-transporting ATPase, cytoplasmic domain N"/>
    <property type="match status" value="1"/>
</dbReference>
<keyword evidence="6 15" id="KW-0812">Transmembrane</keyword>
<evidence type="ECO:0000313" key="18">
    <source>
        <dbReference type="Proteomes" id="UP000199758"/>
    </source>
</evidence>
<dbReference type="SUPFAM" id="SSF55008">
    <property type="entry name" value="HMA, heavy metal-associated domain"/>
    <property type="match status" value="1"/>
</dbReference>
<feature type="transmembrane region" description="Helical" evidence="15">
    <location>
        <begin position="178"/>
        <end position="200"/>
    </location>
</feature>
<evidence type="ECO:0000256" key="6">
    <source>
        <dbReference type="ARBA" id="ARBA00022692"/>
    </source>
</evidence>
<keyword evidence="12 15" id="KW-1133">Transmembrane helix</keyword>
<feature type="domain" description="HMA" evidence="16">
    <location>
        <begin position="28"/>
        <end position="92"/>
    </location>
</feature>
<dbReference type="InterPro" id="IPR027256">
    <property type="entry name" value="P-typ_ATPase_IB"/>
</dbReference>
<evidence type="ECO:0000256" key="14">
    <source>
        <dbReference type="ARBA" id="ARBA00023136"/>
    </source>
</evidence>
<dbReference type="RefSeq" id="WP_072897548.1">
    <property type="nucleotide sequence ID" value="NZ_FQWZ01000005.1"/>
</dbReference>
<keyword evidence="10" id="KW-0460">Magnesium</keyword>
<dbReference type="InterPro" id="IPR006121">
    <property type="entry name" value="HMA_dom"/>
</dbReference>
<evidence type="ECO:0000313" key="17">
    <source>
        <dbReference type="EMBL" id="SHH03210.1"/>
    </source>
</evidence>
<dbReference type="InterPro" id="IPR023214">
    <property type="entry name" value="HAD_sf"/>
</dbReference>
<dbReference type="EMBL" id="FQWZ01000005">
    <property type="protein sequence ID" value="SHH03210.1"/>
    <property type="molecule type" value="Genomic_DNA"/>
</dbReference>
<protein>
    <submittedName>
        <fullName evidence="17">Cu2+-exporting ATPase</fullName>
    </submittedName>
</protein>
<dbReference type="GO" id="GO:0005524">
    <property type="term" value="F:ATP binding"/>
    <property type="evidence" value="ECO:0007669"/>
    <property type="project" value="UniProtKB-UniRule"/>
</dbReference>
<keyword evidence="14 15" id="KW-0472">Membrane</keyword>
<dbReference type="Pfam" id="PF00702">
    <property type="entry name" value="Hydrolase"/>
    <property type="match status" value="1"/>
</dbReference>
<dbReference type="GO" id="GO:0005507">
    <property type="term" value="F:copper ion binding"/>
    <property type="evidence" value="ECO:0007669"/>
    <property type="project" value="TreeGrafter"/>
</dbReference>
<dbReference type="Gene3D" id="3.30.70.100">
    <property type="match status" value="1"/>
</dbReference>
<evidence type="ECO:0000256" key="15">
    <source>
        <dbReference type="RuleBase" id="RU362081"/>
    </source>
</evidence>
<keyword evidence="18" id="KW-1185">Reference proteome</keyword>
<dbReference type="PROSITE" id="PS00154">
    <property type="entry name" value="ATPASE_E1_E2"/>
    <property type="match status" value="1"/>
</dbReference>
<dbReference type="InterPro" id="IPR001757">
    <property type="entry name" value="P_typ_ATPase"/>
</dbReference>
<dbReference type="STRING" id="490188.SAMN04488068_2209"/>
<feature type="transmembrane region" description="Helical" evidence="15">
    <location>
        <begin position="110"/>
        <end position="128"/>
    </location>
</feature>
<feature type="transmembrane region" description="Helical" evidence="15">
    <location>
        <begin position="148"/>
        <end position="166"/>
    </location>
</feature>
<dbReference type="GO" id="GO:0016887">
    <property type="term" value="F:ATP hydrolysis activity"/>
    <property type="evidence" value="ECO:0007669"/>
    <property type="project" value="InterPro"/>
</dbReference>